<feature type="compositionally biased region" description="Low complexity" evidence="1">
    <location>
        <begin position="72"/>
        <end position="83"/>
    </location>
</feature>
<evidence type="ECO:0000256" key="2">
    <source>
        <dbReference type="SAM" id="Phobius"/>
    </source>
</evidence>
<evidence type="ECO:0000256" key="1">
    <source>
        <dbReference type="SAM" id="MobiDB-lite"/>
    </source>
</evidence>
<feature type="region of interest" description="Disordered" evidence="1">
    <location>
        <begin position="124"/>
        <end position="144"/>
    </location>
</feature>
<organism evidence="3 4">
    <name type="scientific">Rhipicephalus sanguineus</name>
    <name type="common">Brown dog tick</name>
    <name type="synonym">Ixodes sanguineus</name>
    <dbReference type="NCBI Taxonomy" id="34632"/>
    <lineage>
        <taxon>Eukaryota</taxon>
        <taxon>Metazoa</taxon>
        <taxon>Ecdysozoa</taxon>
        <taxon>Arthropoda</taxon>
        <taxon>Chelicerata</taxon>
        <taxon>Arachnida</taxon>
        <taxon>Acari</taxon>
        <taxon>Parasitiformes</taxon>
        <taxon>Ixodida</taxon>
        <taxon>Ixodoidea</taxon>
        <taxon>Ixodidae</taxon>
        <taxon>Rhipicephalinae</taxon>
        <taxon>Rhipicephalus</taxon>
        <taxon>Rhipicephalus</taxon>
    </lineage>
</organism>
<name>A0A9D4Q224_RHISA</name>
<comment type="caution">
    <text evidence="3">The sequence shown here is derived from an EMBL/GenBank/DDBJ whole genome shotgun (WGS) entry which is preliminary data.</text>
</comment>
<reference evidence="3" key="2">
    <citation type="submission" date="2021-09" db="EMBL/GenBank/DDBJ databases">
        <authorList>
            <person name="Jia N."/>
            <person name="Wang J."/>
            <person name="Shi W."/>
            <person name="Du L."/>
            <person name="Sun Y."/>
            <person name="Zhan W."/>
            <person name="Jiang J."/>
            <person name="Wang Q."/>
            <person name="Zhang B."/>
            <person name="Ji P."/>
            <person name="Sakyi L.B."/>
            <person name="Cui X."/>
            <person name="Yuan T."/>
            <person name="Jiang B."/>
            <person name="Yang W."/>
            <person name="Lam T.T.-Y."/>
            <person name="Chang Q."/>
            <person name="Ding S."/>
            <person name="Wang X."/>
            <person name="Zhu J."/>
            <person name="Ruan X."/>
            <person name="Zhao L."/>
            <person name="Wei J."/>
            <person name="Que T."/>
            <person name="Du C."/>
            <person name="Cheng J."/>
            <person name="Dai P."/>
            <person name="Han X."/>
            <person name="Huang E."/>
            <person name="Gao Y."/>
            <person name="Liu J."/>
            <person name="Shao H."/>
            <person name="Ye R."/>
            <person name="Li L."/>
            <person name="Wei W."/>
            <person name="Wang X."/>
            <person name="Wang C."/>
            <person name="Huo Q."/>
            <person name="Li W."/>
            <person name="Guo W."/>
            <person name="Chen H."/>
            <person name="Chen S."/>
            <person name="Zhou L."/>
            <person name="Zhou L."/>
            <person name="Ni X."/>
            <person name="Tian J."/>
            <person name="Zhou Y."/>
            <person name="Sheng Y."/>
            <person name="Liu T."/>
            <person name="Pan Y."/>
            <person name="Xia L."/>
            <person name="Li J."/>
            <person name="Zhao F."/>
            <person name="Cao W."/>
        </authorList>
    </citation>
    <scope>NUCLEOTIDE SEQUENCE</scope>
    <source>
        <strain evidence="3">Rsan-2018</strain>
        <tissue evidence="3">Larvae</tissue>
    </source>
</reference>
<dbReference type="Proteomes" id="UP000821837">
    <property type="component" value="Chromosome 3"/>
</dbReference>
<keyword evidence="2" id="KW-0472">Membrane</keyword>
<dbReference type="VEuPathDB" id="VectorBase:RSAN_055915"/>
<protein>
    <submittedName>
        <fullName evidence="3">Uncharacterized protein</fullName>
    </submittedName>
</protein>
<evidence type="ECO:0000313" key="4">
    <source>
        <dbReference type="Proteomes" id="UP000821837"/>
    </source>
</evidence>
<feature type="compositionally biased region" description="Basic and acidic residues" evidence="1">
    <location>
        <begin position="124"/>
        <end position="136"/>
    </location>
</feature>
<feature type="compositionally biased region" description="Polar residues" evidence="1">
    <location>
        <begin position="1"/>
        <end position="21"/>
    </location>
</feature>
<proteinExistence type="predicted"/>
<feature type="transmembrane region" description="Helical" evidence="2">
    <location>
        <begin position="39"/>
        <end position="60"/>
    </location>
</feature>
<feature type="region of interest" description="Disordered" evidence="1">
    <location>
        <begin position="67"/>
        <end position="87"/>
    </location>
</feature>
<sequence length="253" mass="27909">MTCNGSFQRQRGDNSTASYSITERPPPIRSRSGTAAARGLPRVLTLTVLLTLLHFVLLLAHQAAAQEEDVATTTTTTKRPTPTKTREKGLAKHICKGTQKFTNTIDLLLTFGKKVLEDPRPLKIGERLGSERDPQRTRHPAAPRNTSDVLRSILFGESNSDKNVSYTLVGLEMDVGVRVNRNDPDRHVEITSLDIVYVDVIEIEVKTFAPISGRPVTLFLERPPTAAKLAMLRPIIQSGLQRMIDSGGFKLSS</sequence>
<evidence type="ECO:0000313" key="3">
    <source>
        <dbReference type="EMBL" id="KAH7962979.1"/>
    </source>
</evidence>
<dbReference type="VEuPathDB" id="VectorBase:RSAN_048481"/>
<gene>
    <name evidence="3" type="ORF">HPB52_019010</name>
</gene>
<accession>A0A9D4Q224</accession>
<dbReference type="AlphaFoldDB" id="A0A9D4Q224"/>
<keyword evidence="2" id="KW-0812">Transmembrane</keyword>
<keyword evidence="4" id="KW-1185">Reference proteome</keyword>
<feature type="region of interest" description="Disordered" evidence="1">
    <location>
        <begin position="1"/>
        <end position="35"/>
    </location>
</feature>
<reference evidence="3" key="1">
    <citation type="journal article" date="2020" name="Cell">
        <title>Large-Scale Comparative Analyses of Tick Genomes Elucidate Their Genetic Diversity and Vector Capacities.</title>
        <authorList>
            <consortium name="Tick Genome and Microbiome Consortium (TIGMIC)"/>
            <person name="Jia N."/>
            <person name="Wang J."/>
            <person name="Shi W."/>
            <person name="Du L."/>
            <person name="Sun Y."/>
            <person name="Zhan W."/>
            <person name="Jiang J.F."/>
            <person name="Wang Q."/>
            <person name="Zhang B."/>
            <person name="Ji P."/>
            <person name="Bell-Sakyi L."/>
            <person name="Cui X.M."/>
            <person name="Yuan T.T."/>
            <person name="Jiang B.G."/>
            <person name="Yang W.F."/>
            <person name="Lam T.T."/>
            <person name="Chang Q.C."/>
            <person name="Ding S.J."/>
            <person name="Wang X.J."/>
            <person name="Zhu J.G."/>
            <person name="Ruan X.D."/>
            <person name="Zhao L."/>
            <person name="Wei J.T."/>
            <person name="Ye R.Z."/>
            <person name="Que T.C."/>
            <person name="Du C.H."/>
            <person name="Zhou Y.H."/>
            <person name="Cheng J.X."/>
            <person name="Dai P.F."/>
            <person name="Guo W.B."/>
            <person name="Han X.H."/>
            <person name="Huang E.J."/>
            <person name="Li L.F."/>
            <person name="Wei W."/>
            <person name="Gao Y.C."/>
            <person name="Liu J.Z."/>
            <person name="Shao H.Z."/>
            <person name="Wang X."/>
            <person name="Wang C.C."/>
            <person name="Yang T.C."/>
            <person name="Huo Q.B."/>
            <person name="Li W."/>
            <person name="Chen H.Y."/>
            <person name="Chen S.E."/>
            <person name="Zhou L.G."/>
            <person name="Ni X.B."/>
            <person name="Tian J.H."/>
            <person name="Sheng Y."/>
            <person name="Liu T."/>
            <person name="Pan Y.S."/>
            <person name="Xia L.Y."/>
            <person name="Li J."/>
            <person name="Zhao F."/>
            <person name="Cao W.C."/>
        </authorList>
    </citation>
    <scope>NUCLEOTIDE SEQUENCE</scope>
    <source>
        <strain evidence="3">Rsan-2018</strain>
    </source>
</reference>
<dbReference type="EMBL" id="JABSTV010001249">
    <property type="protein sequence ID" value="KAH7962979.1"/>
    <property type="molecule type" value="Genomic_DNA"/>
</dbReference>
<keyword evidence="2" id="KW-1133">Transmembrane helix</keyword>